<evidence type="ECO:0000313" key="2">
    <source>
        <dbReference type="Proteomes" id="UP001195914"/>
    </source>
</evidence>
<reference evidence="1" key="1">
    <citation type="journal article" date="2014" name="Nucleic Acids Res.">
        <title>The evolutionary dynamics of variant antigen genes in Babesia reveal a history of genomic innovation underlying host-parasite interaction.</title>
        <authorList>
            <person name="Jackson A.P."/>
            <person name="Otto T.D."/>
            <person name="Darby A."/>
            <person name="Ramaprasad A."/>
            <person name="Xia D."/>
            <person name="Echaide I.E."/>
            <person name="Farber M."/>
            <person name="Gahlot S."/>
            <person name="Gamble J."/>
            <person name="Gupta D."/>
            <person name="Gupta Y."/>
            <person name="Jackson L."/>
            <person name="Malandrin L."/>
            <person name="Malas T.B."/>
            <person name="Moussa E."/>
            <person name="Nair M."/>
            <person name="Reid A.J."/>
            <person name="Sanders M."/>
            <person name="Sharma J."/>
            <person name="Tracey A."/>
            <person name="Quail M.A."/>
            <person name="Weir W."/>
            <person name="Wastling J.M."/>
            <person name="Hall N."/>
            <person name="Willadsen P."/>
            <person name="Lingelbach K."/>
            <person name="Shiels B."/>
            <person name="Tait A."/>
            <person name="Berriman M."/>
            <person name="Allred D.R."/>
            <person name="Pain A."/>
        </authorList>
    </citation>
    <scope>NUCLEOTIDE SEQUENCE</scope>
    <source>
        <strain evidence="1">1802A</strain>
    </source>
</reference>
<accession>A0AAD9GGG6</accession>
<reference evidence="1" key="2">
    <citation type="submission" date="2021-05" db="EMBL/GenBank/DDBJ databases">
        <authorList>
            <person name="Pain A."/>
        </authorList>
    </citation>
    <scope>NUCLEOTIDE SEQUENCE</scope>
    <source>
        <strain evidence="1">1802A</strain>
    </source>
</reference>
<keyword evidence="2" id="KW-1185">Reference proteome</keyword>
<gene>
    <name evidence="1" type="ORF">X943_001907</name>
</gene>
<dbReference type="AlphaFoldDB" id="A0AAD9GGG6"/>
<comment type="caution">
    <text evidence="1">The sequence shown here is derived from an EMBL/GenBank/DDBJ whole genome shotgun (WGS) entry which is preliminary data.</text>
</comment>
<dbReference type="EMBL" id="JAHBMH010000028">
    <property type="protein sequence ID" value="KAK1937963.1"/>
    <property type="molecule type" value="Genomic_DNA"/>
</dbReference>
<proteinExistence type="predicted"/>
<evidence type="ECO:0000313" key="1">
    <source>
        <dbReference type="EMBL" id="KAK1937963.1"/>
    </source>
</evidence>
<dbReference type="Proteomes" id="UP001195914">
    <property type="component" value="Unassembled WGS sequence"/>
</dbReference>
<sequence>MENVQFVKVHVAAVEECGCPEHENRDDEEETNVPNEIVNDSQESLEGRALNDKAELVKEVFAGFFEYNHYCLQVHQDVLWLQ</sequence>
<organism evidence="1 2">
    <name type="scientific">Babesia divergens</name>
    <dbReference type="NCBI Taxonomy" id="32595"/>
    <lineage>
        <taxon>Eukaryota</taxon>
        <taxon>Sar</taxon>
        <taxon>Alveolata</taxon>
        <taxon>Apicomplexa</taxon>
        <taxon>Aconoidasida</taxon>
        <taxon>Piroplasmida</taxon>
        <taxon>Babesiidae</taxon>
        <taxon>Babesia</taxon>
    </lineage>
</organism>
<protein>
    <submittedName>
        <fullName evidence="1">Uncharacterized protein</fullName>
    </submittedName>
</protein>
<name>A0AAD9GGG6_BABDI</name>